<sequence length="65" mass="7782">MTKLAALLFEVSRYFPTFLSYVMLLRLWFLDLRVHIITIYFYCTHSIFGSKKKCVKVSTSQLRRT</sequence>
<keyword evidence="1" id="KW-1133">Transmembrane helix</keyword>
<organism evidence="3">
    <name type="scientific">Caenorhabditis brenneri</name>
    <name type="common">Nematode worm</name>
    <dbReference type="NCBI Taxonomy" id="135651"/>
    <lineage>
        <taxon>Eukaryota</taxon>
        <taxon>Metazoa</taxon>
        <taxon>Ecdysozoa</taxon>
        <taxon>Nematoda</taxon>
        <taxon>Chromadorea</taxon>
        <taxon>Rhabditida</taxon>
        <taxon>Rhabditina</taxon>
        <taxon>Rhabditomorpha</taxon>
        <taxon>Rhabditoidea</taxon>
        <taxon>Rhabditidae</taxon>
        <taxon>Peloderinae</taxon>
        <taxon>Caenorhabditis</taxon>
    </lineage>
</organism>
<dbReference type="InterPro" id="IPR003839">
    <property type="entry name" value="7TM_GPCR_serpentine_rcpt_Sru"/>
</dbReference>
<evidence type="ECO:0000313" key="3">
    <source>
        <dbReference type="Proteomes" id="UP000008068"/>
    </source>
</evidence>
<gene>
    <name evidence="2" type="ORF">CAEBREN_22057</name>
</gene>
<reference evidence="3" key="1">
    <citation type="submission" date="2011-07" db="EMBL/GenBank/DDBJ databases">
        <authorList>
            <consortium name="Caenorhabditis brenneri Sequencing and Analysis Consortium"/>
            <person name="Wilson R.K."/>
        </authorList>
    </citation>
    <scope>NUCLEOTIDE SEQUENCE [LARGE SCALE GENOMIC DNA]</scope>
    <source>
        <strain evidence="3">PB2801</strain>
    </source>
</reference>
<protein>
    <submittedName>
        <fullName evidence="2">Uncharacterized protein</fullName>
    </submittedName>
</protein>
<keyword evidence="1" id="KW-0472">Membrane</keyword>
<accession>G0P657</accession>
<evidence type="ECO:0000313" key="2">
    <source>
        <dbReference type="EMBL" id="EGT46180.1"/>
    </source>
</evidence>
<dbReference type="Proteomes" id="UP000008068">
    <property type="component" value="Unassembled WGS sequence"/>
</dbReference>
<keyword evidence="3" id="KW-1185">Reference proteome</keyword>
<evidence type="ECO:0000256" key="1">
    <source>
        <dbReference type="SAM" id="Phobius"/>
    </source>
</evidence>
<dbReference type="HOGENOM" id="CLU_194755_0_0_1"/>
<dbReference type="Pfam" id="PF10322">
    <property type="entry name" value="7TM_GPCR_Sru"/>
    <property type="match status" value="1"/>
</dbReference>
<dbReference type="InParanoid" id="G0P657"/>
<dbReference type="EMBL" id="GL380093">
    <property type="protein sequence ID" value="EGT46180.1"/>
    <property type="molecule type" value="Genomic_DNA"/>
</dbReference>
<feature type="transmembrane region" description="Helical" evidence="1">
    <location>
        <begin position="23"/>
        <end position="43"/>
    </location>
</feature>
<proteinExistence type="predicted"/>
<dbReference type="AlphaFoldDB" id="G0P657"/>
<name>G0P657_CAEBE</name>
<keyword evidence="1" id="KW-0812">Transmembrane</keyword>